<evidence type="ECO:0000256" key="15">
    <source>
        <dbReference type="ARBA" id="ARBA00034104"/>
    </source>
</evidence>
<evidence type="ECO:0000256" key="6">
    <source>
        <dbReference type="ARBA" id="ARBA00023018"/>
    </source>
</evidence>
<evidence type="ECO:0000256" key="9">
    <source>
        <dbReference type="ARBA" id="ARBA00023157"/>
    </source>
</evidence>
<dbReference type="Proteomes" id="UP000682892">
    <property type="component" value="Unassembled WGS sequence"/>
</dbReference>
<sequence>MLFCVVSLTPPFVLDRTAVENDNVIPKQLSPEVLSAIQAVRFIAQHIKDADKDNEIVEDWKFVSMVLDRFFLWVFTISCIFGTFGIICQSPSLYDTRAPVDQQLSEIPLRKNNFMLPPDIVRITLD</sequence>
<organism evidence="18 19">
    <name type="scientific">Aedes aegypti</name>
    <name type="common">Yellowfever mosquito</name>
    <name type="synonym">Culex aegypti</name>
    <dbReference type="NCBI Taxonomy" id="7159"/>
    <lineage>
        <taxon>Eukaryota</taxon>
        <taxon>Metazoa</taxon>
        <taxon>Ecdysozoa</taxon>
        <taxon>Arthropoda</taxon>
        <taxon>Hexapoda</taxon>
        <taxon>Insecta</taxon>
        <taxon>Pterygota</taxon>
        <taxon>Neoptera</taxon>
        <taxon>Endopterygota</taxon>
        <taxon>Diptera</taxon>
        <taxon>Nematocera</taxon>
        <taxon>Culicoidea</taxon>
        <taxon>Culicidae</taxon>
        <taxon>Culicinae</taxon>
        <taxon>Aedini</taxon>
        <taxon>Aedes</taxon>
        <taxon>Stegomyia</taxon>
    </lineage>
</organism>
<feature type="transmembrane region" description="Helical" evidence="16">
    <location>
        <begin position="70"/>
        <end position="88"/>
    </location>
</feature>
<evidence type="ECO:0000256" key="7">
    <source>
        <dbReference type="ARBA" id="ARBA00023065"/>
    </source>
</evidence>
<gene>
    <name evidence="18" type="ORF">AaeL_AAEL004019</name>
</gene>
<reference evidence="18" key="2">
    <citation type="journal article" date="2007" name="Science">
        <title>Genome sequence of Aedes aegypti, a major arbovirus vector.</title>
        <authorList>
            <person name="Nene V."/>
            <person name="Wortman J.R."/>
            <person name="Lawson D."/>
            <person name="Haas B."/>
            <person name="Kodira C."/>
            <person name="Tu Z.J."/>
            <person name="Loftus B."/>
            <person name="Xi Z."/>
            <person name="Megy K."/>
            <person name="Grabherr M."/>
            <person name="Ren Q."/>
            <person name="Zdobnov E.M."/>
            <person name="Lobo N.F."/>
            <person name="Campbell K.S."/>
            <person name="Brown S.E."/>
            <person name="Bonaldo M.F."/>
            <person name="Zhu J."/>
            <person name="Sinkins S.P."/>
            <person name="Hogenkamp D.G."/>
            <person name="Amedeo P."/>
            <person name="Arensburger P."/>
            <person name="Atkinson P.W."/>
            <person name="Bidwell S."/>
            <person name="Biedler J."/>
            <person name="Birney E."/>
            <person name="Bruggner R.V."/>
            <person name="Costas J."/>
            <person name="Coy M.R."/>
            <person name="Crabtree J."/>
            <person name="Crawford M."/>
            <person name="Debruyn B."/>
            <person name="Decaprio D."/>
            <person name="Eiglmeier K."/>
            <person name="Eisenstadt E."/>
            <person name="El-Dorry H."/>
            <person name="Gelbart W.M."/>
            <person name="Gomes S.L."/>
            <person name="Hammond M."/>
            <person name="Hannick L.I."/>
            <person name="Hogan J.R."/>
            <person name="Holmes M.H."/>
            <person name="Jaffe D."/>
            <person name="Johnston J.S."/>
            <person name="Kennedy R.C."/>
            <person name="Koo H."/>
            <person name="Kravitz S."/>
            <person name="Kriventseva E.V."/>
            <person name="Kulp D."/>
            <person name="Labutti K."/>
            <person name="Lee E."/>
            <person name="Li S."/>
            <person name="Lovin D.D."/>
            <person name="Mao C."/>
            <person name="Mauceli E."/>
            <person name="Menck C.F."/>
            <person name="Miller J.R."/>
            <person name="Montgomery P."/>
            <person name="Mori A."/>
            <person name="Nascimento A.L."/>
            <person name="Naveira H.F."/>
            <person name="Nusbaum C."/>
            <person name="O'leary S."/>
            <person name="Orvis J."/>
            <person name="Pertea M."/>
            <person name="Quesneville H."/>
            <person name="Reidenbach K.R."/>
            <person name="Rogers Y.H."/>
            <person name="Roth C.W."/>
            <person name="Schneider J.R."/>
            <person name="Schatz M."/>
            <person name="Shumway M."/>
            <person name="Stanke M."/>
            <person name="Stinson E.O."/>
            <person name="Tubio J.M."/>
            <person name="Vanzee J.P."/>
            <person name="Verjovski-Almeida S."/>
            <person name="Werner D."/>
            <person name="White O."/>
            <person name="Wyder S."/>
            <person name="Zeng Q."/>
            <person name="Zhao Q."/>
            <person name="Zhao Y."/>
            <person name="Hill C.A."/>
            <person name="Raikhel A.S."/>
            <person name="Soares M.B."/>
            <person name="Knudson D.L."/>
            <person name="Lee N.H."/>
            <person name="Galagan J."/>
            <person name="Salzberg S.L."/>
            <person name="Paulsen I.T."/>
            <person name="Dimopoulos G."/>
            <person name="Collins F.H."/>
            <person name="Birren B."/>
            <person name="Fraser-Liggett C.M."/>
            <person name="Severson D.W."/>
        </authorList>
    </citation>
    <scope>NUCLEOTIDE SEQUENCE [LARGE SCALE GENOMIC DNA]</scope>
    <source>
        <strain evidence="18">Liverpool</strain>
    </source>
</reference>
<dbReference type="InterPro" id="IPR038050">
    <property type="entry name" value="Neuro_actylchol_rec"/>
</dbReference>
<dbReference type="InterPro" id="IPR036719">
    <property type="entry name" value="Neuro-gated_channel_TM_sf"/>
</dbReference>
<keyword evidence="14" id="KW-0407">Ion channel</keyword>
<evidence type="ECO:0000256" key="5">
    <source>
        <dbReference type="ARBA" id="ARBA00022989"/>
    </source>
</evidence>
<evidence type="ECO:0000256" key="16">
    <source>
        <dbReference type="SAM" id="Phobius"/>
    </source>
</evidence>
<dbReference type="FunFam" id="1.20.58.390:FF:000030">
    <property type="entry name" value="Acetylcholine receptor subunit alpha-L1"/>
    <property type="match status" value="1"/>
</dbReference>
<dbReference type="SUPFAM" id="SSF90112">
    <property type="entry name" value="Neurotransmitter-gated ion-channel transmembrane pore"/>
    <property type="match status" value="1"/>
</dbReference>
<feature type="domain" description="Neurotransmitter-gated ion-channel transmembrane" evidence="17">
    <location>
        <begin position="23"/>
        <end position="86"/>
    </location>
</feature>
<keyword evidence="9" id="KW-1015">Disulfide bond</keyword>
<dbReference type="Gene3D" id="1.20.58.390">
    <property type="entry name" value="Neurotransmitter-gated ion-channel transmembrane domain"/>
    <property type="match status" value="1"/>
</dbReference>
<comment type="subcellular location">
    <subcellularLocation>
        <location evidence="15">Postsynaptic cell membrane</location>
        <topology evidence="15">Multi-pass membrane protein</topology>
    </subcellularLocation>
</comment>
<keyword evidence="12" id="KW-0628">Postsynaptic cell membrane</keyword>
<dbReference type="AlphaFoldDB" id="Q17DY0"/>
<evidence type="ECO:0000256" key="14">
    <source>
        <dbReference type="ARBA" id="ARBA00023303"/>
    </source>
</evidence>
<keyword evidence="11" id="KW-0325">Glycoprotein</keyword>
<keyword evidence="4 16" id="KW-0812">Transmembrane</keyword>
<evidence type="ECO:0000313" key="18">
    <source>
        <dbReference type="EMBL" id="EAT44621.1"/>
    </source>
</evidence>
<dbReference type="GO" id="GO:0045211">
    <property type="term" value="C:postsynaptic membrane"/>
    <property type="evidence" value="ECO:0007669"/>
    <property type="project" value="UniProtKB-SubCell"/>
</dbReference>
<evidence type="ECO:0000313" key="19">
    <source>
        <dbReference type="Proteomes" id="UP000682892"/>
    </source>
</evidence>
<dbReference type="OMA" id="CHPSTYR"/>
<keyword evidence="3" id="KW-1003">Cell membrane</keyword>
<evidence type="ECO:0000256" key="1">
    <source>
        <dbReference type="ARBA" id="ARBA00009237"/>
    </source>
</evidence>
<evidence type="ECO:0000259" key="17">
    <source>
        <dbReference type="Pfam" id="PF02932"/>
    </source>
</evidence>
<keyword evidence="5 16" id="KW-1133">Transmembrane helix</keyword>
<dbReference type="VEuPathDB" id="VectorBase:AAEL018308"/>
<dbReference type="EMBL" id="CH477290">
    <property type="protein sequence ID" value="EAT44621.1"/>
    <property type="molecule type" value="Genomic_DNA"/>
</dbReference>
<keyword evidence="10" id="KW-0675">Receptor</keyword>
<evidence type="ECO:0000256" key="11">
    <source>
        <dbReference type="ARBA" id="ARBA00023180"/>
    </source>
</evidence>
<keyword evidence="13" id="KW-1071">Ligand-gated ion channel</keyword>
<keyword evidence="6" id="KW-0770">Synapse</keyword>
<dbReference type="GO" id="GO:0007268">
    <property type="term" value="P:chemical synaptic transmission"/>
    <property type="evidence" value="ECO:0007669"/>
    <property type="project" value="UniProtKB-ARBA"/>
</dbReference>
<evidence type="ECO:0000256" key="13">
    <source>
        <dbReference type="ARBA" id="ARBA00023286"/>
    </source>
</evidence>
<name>Q17DY0_AEDAE</name>
<keyword evidence="2" id="KW-0813">Transport</keyword>
<proteinExistence type="inferred from homology"/>
<evidence type="ECO:0000256" key="10">
    <source>
        <dbReference type="ARBA" id="ARBA00023170"/>
    </source>
</evidence>
<evidence type="ECO:0000256" key="3">
    <source>
        <dbReference type="ARBA" id="ARBA00022475"/>
    </source>
</evidence>
<accession>Q17DY0</accession>
<evidence type="ECO:0000256" key="4">
    <source>
        <dbReference type="ARBA" id="ARBA00022692"/>
    </source>
</evidence>
<dbReference type="STRING" id="7159.Q17DY0"/>
<reference evidence="18" key="3">
    <citation type="submission" date="2012-09" db="EMBL/GenBank/DDBJ databases">
        <authorList>
            <consortium name="VectorBase"/>
        </authorList>
    </citation>
    <scope>NUCLEOTIDE SEQUENCE</scope>
    <source>
        <strain evidence="18">Liverpool</strain>
    </source>
</reference>
<evidence type="ECO:0000256" key="2">
    <source>
        <dbReference type="ARBA" id="ARBA00022448"/>
    </source>
</evidence>
<reference evidence="18" key="1">
    <citation type="submission" date="2005-10" db="EMBL/GenBank/DDBJ databases">
        <authorList>
            <person name="Loftus B.J."/>
            <person name="Nene V.M."/>
            <person name="Hannick L.I."/>
            <person name="Bidwell S."/>
            <person name="Haas B."/>
            <person name="Amedeo P."/>
            <person name="Orvis J."/>
            <person name="Wortman J.R."/>
            <person name="White O.R."/>
            <person name="Salzberg S."/>
            <person name="Shumway M."/>
            <person name="Koo H."/>
            <person name="Zhao Y."/>
            <person name="Holmes M."/>
            <person name="Miller J."/>
            <person name="Schatz M."/>
            <person name="Pop M."/>
            <person name="Pai G."/>
            <person name="Utterback T."/>
            <person name="Rogers Y.-H."/>
            <person name="Kravitz S."/>
            <person name="Fraser C.M."/>
        </authorList>
    </citation>
    <scope>NUCLEOTIDE SEQUENCE</scope>
    <source>
        <strain evidence="18">Liverpool</strain>
    </source>
</reference>
<dbReference type="GO" id="GO:0034220">
    <property type="term" value="P:monoatomic ion transmembrane transport"/>
    <property type="evidence" value="ECO:0007669"/>
    <property type="project" value="UniProtKB-KW"/>
</dbReference>
<evidence type="ECO:0000256" key="12">
    <source>
        <dbReference type="ARBA" id="ARBA00023257"/>
    </source>
</evidence>
<dbReference type="PhylomeDB" id="Q17DY0"/>
<keyword evidence="7" id="KW-0406">Ion transport</keyword>
<dbReference type="InterPro" id="IPR006029">
    <property type="entry name" value="Neurotrans-gated_channel_TM"/>
</dbReference>
<protein>
    <submittedName>
        <fullName evidence="18">AAEL004019-PA</fullName>
    </submittedName>
</protein>
<evidence type="ECO:0000256" key="8">
    <source>
        <dbReference type="ARBA" id="ARBA00023136"/>
    </source>
</evidence>
<keyword evidence="8 16" id="KW-0472">Membrane</keyword>
<comment type="similarity">
    <text evidence="1">Belongs to the ligand-gated ion channel (TC 1.A.9) family. Acetylcholine receptor (TC 1.A.9.1) subfamily.</text>
</comment>
<dbReference type="Pfam" id="PF02932">
    <property type="entry name" value="Neur_chan_memb"/>
    <property type="match status" value="1"/>
</dbReference>